<keyword evidence="4" id="KW-0472">Membrane</keyword>
<evidence type="ECO:0000256" key="1">
    <source>
        <dbReference type="ARBA" id="ARBA00004141"/>
    </source>
</evidence>
<dbReference type="Gramene" id="Jr03_06450_p1">
    <property type="protein sequence ID" value="cds.Jr03_06450_p1"/>
    <property type="gene ID" value="Jr03_06450"/>
</dbReference>
<evidence type="ECO:0000313" key="5">
    <source>
        <dbReference type="Proteomes" id="UP000235220"/>
    </source>
</evidence>
<keyword evidence="3" id="KW-1133">Transmembrane helix</keyword>
<dbReference type="GO" id="GO:0015174">
    <property type="term" value="F:basic amino acid transmembrane transporter activity"/>
    <property type="evidence" value="ECO:0007669"/>
    <property type="project" value="UniProtKB-ARBA"/>
</dbReference>
<keyword evidence="5" id="KW-1185">Reference proteome</keyword>
<dbReference type="PANTHER" id="PTHR16201">
    <property type="entry name" value="SEVEN TRANSMEMBRANE PROTEIN 1-RELATED"/>
    <property type="match status" value="1"/>
</dbReference>
<dbReference type="InterPro" id="IPR006603">
    <property type="entry name" value="PQ-loop_rpt"/>
</dbReference>
<dbReference type="Gene3D" id="1.20.1280.290">
    <property type="match status" value="2"/>
</dbReference>
<sequence>MPVCPKDWRCSEAISEHMKYSLLSVRDEVSFTLGLISIIGWSVAEIPQIITNYREKSAEGLSITFLLTWILGDVFNLLGCWLEPATLPTQYYMAVLYVVTCGILIAQALYYGHIYHQLKYNRSQHKDPKPNKLVAPVEVIPGDGEIGGKQVNDAERSNGSDTFGGEHILSSPIPLPEIPRSGSLERELYYTSARYLSRSHTPTAGSFLAQRMNYASLHAHNSIEEPLLRGLDSRQSTPPPSIKTTLCVVSVMNFLGIYNFHRSADSKLYSVFKSQNEGVVIQVGRKLLQASRMVGGGLLQENDFEESLSIGSFLGWGMAVLYMGGRLPQIFLNIKRGNAEGLNPFMFIFALVGNATYIASILVSSLDWSRIKPNLPWLVDAGGCLLLDTVILYQFFYFRHWKPKENKFGHYNASLDDKGIV</sequence>
<dbReference type="Pfam" id="PF04193">
    <property type="entry name" value="PQ-loop"/>
    <property type="match status" value="2"/>
</dbReference>
<dbReference type="Proteomes" id="UP000235220">
    <property type="component" value="Chromosome 3"/>
</dbReference>
<evidence type="ECO:0000313" key="6">
    <source>
        <dbReference type="RefSeq" id="XP_018843643.1"/>
    </source>
</evidence>
<dbReference type="OrthoDB" id="8048523at2759"/>
<organism evidence="5 6">
    <name type="scientific">Juglans regia</name>
    <name type="common">English walnut</name>
    <dbReference type="NCBI Taxonomy" id="51240"/>
    <lineage>
        <taxon>Eukaryota</taxon>
        <taxon>Viridiplantae</taxon>
        <taxon>Streptophyta</taxon>
        <taxon>Embryophyta</taxon>
        <taxon>Tracheophyta</taxon>
        <taxon>Spermatophyta</taxon>
        <taxon>Magnoliopsida</taxon>
        <taxon>eudicotyledons</taxon>
        <taxon>Gunneridae</taxon>
        <taxon>Pentapetalae</taxon>
        <taxon>rosids</taxon>
        <taxon>fabids</taxon>
        <taxon>Fagales</taxon>
        <taxon>Juglandaceae</taxon>
        <taxon>Juglans</taxon>
    </lineage>
</organism>
<dbReference type="PANTHER" id="PTHR16201:SF44">
    <property type="entry name" value="SEVEN TRANSMEMBRANE PROTEIN 1"/>
    <property type="match status" value="1"/>
</dbReference>
<comment type="subcellular location">
    <subcellularLocation>
        <location evidence="1">Membrane</location>
        <topology evidence="1">Multi-pass membrane protein</topology>
    </subcellularLocation>
</comment>
<dbReference type="FunFam" id="1.20.1280.290:FF:000012">
    <property type="entry name" value="Vacuolar membrane PQ loop repeat protein"/>
    <property type="match status" value="1"/>
</dbReference>
<dbReference type="AlphaFoldDB" id="A0A2I4GIC1"/>
<dbReference type="GO" id="GO:0016020">
    <property type="term" value="C:membrane"/>
    <property type="evidence" value="ECO:0000318"/>
    <property type="project" value="GO_Central"/>
</dbReference>
<dbReference type="FunFam" id="1.20.1280.290:FF:000009">
    <property type="entry name" value="PQ loop repeat family protein"/>
    <property type="match status" value="1"/>
</dbReference>
<name>A0A2I4GIC1_JUGRE</name>
<proteinExistence type="predicted"/>
<gene>
    <name evidence="6" type="primary">LOC109008117</name>
</gene>
<dbReference type="KEGG" id="jre:109008117"/>
<dbReference type="GeneID" id="109008117"/>
<dbReference type="InterPro" id="IPR051415">
    <property type="entry name" value="LAAT-1"/>
</dbReference>
<dbReference type="FunCoup" id="A0A2I4GIC1">
    <property type="interactions" value="1258"/>
</dbReference>
<dbReference type="GO" id="GO:0098852">
    <property type="term" value="C:lytic vacuole membrane"/>
    <property type="evidence" value="ECO:0007669"/>
    <property type="project" value="UniProtKB-ARBA"/>
</dbReference>
<accession>A0A2I4GIC1</accession>
<protein>
    <submittedName>
        <fullName evidence="6">Uncharacterized protein LOC109008117</fullName>
    </submittedName>
</protein>
<evidence type="ECO:0000256" key="3">
    <source>
        <dbReference type="ARBA" id="ARBA00022989"/>
    </source>
</evidence>
<dbReference type="SMART" id="SM00679">
    <property type="entry name" value="CTNS"/>
    <property type="match status" value="2"/>
</dbReference>
<keyword evidence="2" id="KW-0812">Transmembrane</keyword>
<dbReference type="RefSeq" id="XP_018843643.1">
    <property type="nucleotide sequence ID" value="XM_018988098.2"/>
</dbReference>
<evidence type="ECO:0000256" key="4">
    <source>
        <dbReference type="ARBA" id="ARBA00023136"/>
    </source>
</evidence>
<evidence type="ECO:0000256" key="2">
    <source>
        <dbReference type="ARBA" id="ARBA00022692"/>
    </source>
</evidence>
<reference evidence="6" key="1">
    <citation type="submission" date="2025-08" db="UniProtKB">
        <authorList>
            <consortium name="RefSeq"/>
        </authorList>
    </citation>
    <scope>IDENTIFICATION</scope>
    <source>
        <tissue evidence="6">Leaves</tissue>
    </source>
</reference>